<feature type="region of interest" description="Disordered" evidence="1">
    <location>
        <begin position="122"/>
        <end position="142"/>
    </location>
</feature>
<reference evidence="2 3" key="1">
    <citation type="submission" date="2020-04" db="EMBL/GenBank/DDBJ databases">
        <title>Rhodospirillaceae bacterium KN72 isolated from deep sea.</title>
        <authorList>
            <person name="Zhang D.-C."/>
        </authorList>
    </citation>
    <scope>NUCLEOTIDE SEQUENCE [LARGE SCALE GENOMIC DNA]</scope>
    <source>
        <strain evidence="2 3">KN72</strain>
    </source>
</reference>
<dbReference type="GO" id="GO:0044780">
    <property type="term" value="P:bacterial-type flagellum assembly"/>
    <property type="evidence" value="ECO:0007669"/>
    <property type="project" value="InterPro"/>
</dbReference>
<name>A0A7Y0E311_9PROT</name>
<dbReference type="EMBL" id="JABBNT010000005">
    <property type="protein sequence ID" value="NMM46320.1"/>
    <property type="molecule type" value="Genomic_DNA"/>
</dbReference>
<dbReference type="AlphaFoldDB" id="A0A7Y0E311"/>
<evidence type="ECO:0000256" key="1">
    <source>
        <dbReference type="SAM" id="MobiDB-lite"/>
    </source>
</evidence>
<dbReference type="Proteomes" id="UP000539372">
    <property type="component" value="Unassembled WGS sequence"/>
</dbReference>
<keyword evidence="2" id="KW-0966">Cell projection</keyword>
<dbReference type="SUPFAM" id="SSF140566">
    <property type="entry name" value="FlgN-like"/>
    <property type="match status" value="1"/>
</dbReference>
<organism evidence="2 3">
    <name type="scientific">Pacificispira spongiicola</name>
    <dbReference type="NCBI Taxonomy" id="2729598"/>
    <lineage>
        <taxon>Bacteria</taxon>
        <taxon>Pseudomonadati</taxon>
        <taxon>Pseudomonadota</taxon>
        <taxon>Alphaproteobacteria</taxon>
        <taxon>Rhodospirillales</taxon>
        <taxon>Rhodospirillaceae</taxon>
        <taxon>Pacificispira</taxon>
    </lineage>
</organism>
<dbReference type="RefSeq" id="WP_169626681.1">
    <property type="nucleotide sequence ID" value="NZ_JABBNT010000005.1"/>
</dbReference>
<evidence type="ECO:0000313" key="2">
    <source>
        <dbReference type="EMBL" id="NMM46320.1"/>
    </source>
</evidence>
<protein>
    <submittedName>
        <fullName evidence="2">Flagellar protein FlgN</fullName>
    </submittedName>
</protein>
<gene>
    <name evidence="2" type="ORF">HH303_17650</name>
</gene>
<keyword evidence="3" id="KW-1185">Reference proteome</keyword>
<proteinExistence type="predicted"/>
<dbReference type="InterPro" id="IPR036679">
    <property type="entry name" value="FlgN-like_sf"/>
</dbReference>
<accession>A0A7Y0E311</accession>
<comment type="caution">
    <text evidence="2">The sequence shown here is derived from an EMBL/GenBank/DDBJ whole genome shotgun (WGS) entry which is preliminary data.</text>
</comment>
<keyword evidence="2" id="KW-0969">Cilium</keyword>
<evidence type="ECO:0000313" key="3">
    <source>
        <dbReference type="Proteomes" id="UP000539372"/>
    </source>
</evidence>
<sequence>MNAVIRAHNLIDLLQDLVSVLERENELLERPRSSELEPVVKEKQALFKLYEDQMTAVAAEVDFGAKLPDDLRERLKALAMEFDTVMKLNRRRLELLTKSSQMIVDRIIEAARTAAGQVPRYERSGGVKHGSHAAPIAMNKEI</sequence>
<keyword evidence="2" id="KW-0282">Flagellum</keyword>